<name>A0A0E9R7D8_ANGAN</name>
<dbReference type="EMBL" id="GBXM01084349">
    <property type="protein sequence ID" value="JAH24228.1"/>
    <property type="molecule type" value="Transcribed_RNA"/>
</dbReference>
<proteinExistence type="predicted"/>
<dbReference type="AlphaFoldDB" id="A0A0E9R7D8"/>
<accession>A0A0E9R7D8</accession>
<sequence length="19" mass="2356">MRQNMDITVKKLQYFETLP</sequence>
<reference evidence="1" key="2">
    <citation type="journal article" date="2015" name="Fish Shellfish Immunol.">
        <title>Early steps in the European eel (Anguilla anguilla)-Vibrio vulnificus interaction in the gills: Role of the RtxA13 toxin.</title>
        <authorList>
            <person name="Callol A."/>
            <person name="Pajuelo D."/>
            <person name="Ebbesson L."/>
            <person name="Teles M."/>
            <person name="MacKenzie S."/>
            <person name="Amaro C."/>
        </authorList>
    </citation>
    <scope>NUCLEOTIDE SEQUENCE</scope>
</reference>
<reference evidence="1" key="1">
    <citation type="submission" date="2014-11" db="EMBL/GenBank/DDBJ databases">
        <authorList>
            <person name="Amaro Gonzalez C."/>
        </authorList>
    </citation>
    <scope>NUCLEOTIDE SEQUENCE</scope>
</reference>
<organism evidence="1">
    <name type="scientific">Anguilla anguilla</name>
    <name type="common">European freshwater eel</name>
    <name type="synonym">Muraena anguilla</name>
    <dbReference type="NCBI Taxonomy" id="7936"/>
    <lineage>
        <taxon>Eukaryota</taxon>
        <taxon>Metazoa</taxon>
        <taxon>Chordata</taxon>
        <taxon>Craniata</taxon>
        <taxon>Vertebrata</taxon>
        <taxon>Euteleostomi</taxon>
        <taxon>Actinopterygii</taxon>
        <taxon>Neopterygii</taxon>
        <taxon>Teleostei</taxon>
        <taxon>Anguilliformes</taxon>
        <taxon>Anguillidae</taxon>
        <taxon>Anguilla</taxon>
    </lineage>
</organism>
<protein>
    <submittedName>
        <fullName evidence="1">Uncharacterized protein</fullName>
    </submittedName>
</protein>
<evidence type="ECO:0000313" key="1">
    <source>
        <dbReference type="EMBL" id="JAH24228.1"/>
    </source>
</evidence>